<protein>
    <submittedName>
        <fullName evidence="3">Endonuclease/exonuclease/phosphatase family protein</fullName>
    </submittedName>
</protein>
<accession>A0A385SH99</accession>
<dbReference type="EMBL" id="CP032382">
    <property type="protein sequence ID" value="AYB30304.1"/>
    <property type="molecule type" value="Genomic_DNA"/>
</dbReference>
<reference evidence="4" key="1">
    <citation type="submission" date="2018-09" db="EMBL/GenBank/DDBJ databases">
        <title>Chryseolinea sp. KIS68-18 isolated from soil.</title>
        <authorList>
            <person name="Weon H.-Y."/>
            <person name="Kwon S.-W."/>
            <person name="Lee S.A."/>
        </authorList>
    </citation>
    <scope>NUCLEOTIDE SEQUENCE [LARGE SCALE GENOMIC DNA]</scope>
    <source>
        <strain evidence="4">KIS68-18</strain>
    </source>
</reference>
<keyword evidence="3" id="KW-0255">Endonuclease</keyword>
<dbReference type="PANTHER" id="PTHR12121:SF36">
    <property type="entry name" value="ENDONUCLEASE_EXONUCLEASE_PHOSPHATASE DOMAIN-CONTAINING PROTEIN"/>
    <property type="match status" value="1"/>
</dbReference>
<evidence type="ECO:0000259" key="2">
    <source>
        <dbReference type="Pfam" id="PF03372"/>
    </source>
</evidence>
<feature type="chain" id="PRO_5017202648" evidence="1">
    <location>
        <begin position="19"/>
        <end position="275"/>
    </location>
</feature>
<dbReference type="CDD" id="cd09083">
    <property type="entry name" value="EEP-1"/>
    <property type="match status" value="1"/>
</dbReference>
<sequence length="275" mass="31048">MKRIFFVLFLISAVMVQAQSYKVMTYNIRLDTPVDSVNQWPKRTGKVYALIKKYDPDLLGVQEAIHHQLMGIVDNLTAYAYVGVGRDDGKTKGEYSALLYKKDKFDVIDQNTFWLSETPDVPGSKSWDAAITRVASWAILKDKKTKAEFLVINTHFDHMGKEARKNSAALLKQKAVTLNKKKLPVIITGDFNCTREEAPYSEMMNPKGLSVVDAAPKEPPGTFCGFKVGAMTCRPIDYIFYTLPWKASDYTVIEDNDGTYYPSDHLPVIVTLKLK</sequence>
<dbReference type="InterPro" id="IPR005135">
    <property type="entry name" value="Endo/exonuclease/phosphatase"/>
</dbReference>
<dbReference type="AlphaFoldDB" id="A0A385SH99"/>
<dbReference type="GO" id="GO:0004519">
    <property type="term" value="F:endonuclease activity"/>
    <property type="evidence" value="ECO:0007669"/>
    <property type="project" value="UniProtKB-KW"/>
</dbReference>
<keyword evidence="4" id="KW-1185">Reference proteome</keyword>
<name>A0A385SH99_9BACT</name>
<keyword evidence="3" id="KW-0540">Nuclease</keyword>
<dbReference type="KEGG" id="chk:D4L85_06735"/>
<dbReference type="GO" id="GO:0000175">
    <property type="term" value="F:3'-5'-RNA exonuclease activity"/>
    <property type="evidence" value="ECO:0007669"/>
    <property type="project" value="TreeGrafter"/>
</dbReference>
<dbReference type="Gene3D" id="3.60.10.10">
    <property type="entry name" value="Endonuclease/exonuclease/phosphatase"/>
    <property type="match status" value="1"/>
</dbReference>
<evidence type="ECO:0000256" key="1">
    <source>
        <dbReference type="SAM" id="SignalP"/>
    </source>
</evidence>
<feature type="signal peptide" evidence="1">
    <location>
        <begin position="1"/>
        <end position="18"/>
    </location>
</feature>
<evidence type="ECO:0000313" key="3">
    <source>
        <dbReference type="EMBL" id="AYB30304.1"/>
    </source>
</evidence>
<dbReference type="Pfam" id="PF03372">
    <property type="entry name" value="Exo_endo_phos"/>
    <property type="match status" value="1"/>
</dbReference>
<keyword evidence="3" id="KW-0378">Hydrolase</keyword>
<proteinExistence type="predicted"/>
<keyword evidence="3" id="KW-0269">Exonuclease</keyword>
<dbReference type="SUPFAM" id="SSF56219">
    <property type="entry name" value="DNase I-like"/>
    <property type="match status" value="1"/>
</dbReference>
<dbReference type="InterPro" id="IPR036691">
    <property type="entry name" value="Endo/exonu/phosph_ase_sf"/>
</dbReference>
<dbReference type="InterPro" id="IPR050410">
    <property type="entry name" value="CCR4/nocturin_mRNA_transcr"/>
</dbReference>
<evidence type="ECO:0000313" key="4">
    <source>
        <dbReference type="Proteomes" id="UP000266183"/>
    </source>
</evidence>
<dbReference type="Proteomes" id="UP000266183">
    <property type="component" value="Chromosome"/>
</dbReference>
<feature type="domain" description="Endonuclease/exonuclease/phosphatase" evidence="2">
    <location>
        <begin position="24"/>
        <end position="265"/>
    </location>
</feature>
<keyword evidence="1" id="KW-0732">Signal</keyword>
<organism evidence="3 4">
    <name type="scientific">Chryseolinea soli</name>
    <dbReference type="NCBI Taxonomy" id="2321403"/>
    <lineage>
        <taxon>Bacteria</taxon>
        <taxon>Pseudomonadati</taxon>
        <taxon>Bacteroidota</taxon>
        <taxon>Cytophagia</taxon>
        <taxon>Cytophagales</taxon>
        <taxon>Fulvivirgaceae</taxon>
        <taxon>Chryseolinea</taxon>
    </lineage>
</organism>
<dbReference type="PANTHER" id="PTHR12121">
    <property type="entry name" value="CARBON CATABOLITE REPRESSOR PROTEIN 4"/>
    <property type="match status" value="1"/>
</dbReference>
<gene>
    <name evidence="3" type="ORF">D4L85_06735</name>
</gene>